<evidence type="ECO:0008006" key="3">
    <source>
        <dbReference type="Google" id="ProtNLM"/>
    </source>
</evidence>
<accession>A0ABU3U966</accession>
<dbReference type="EMBL" id="JAWHTF010000007">
    <property type="protein sequence ID" value="MDU8886960.1"/>
    <property type="molecule type" value="Genomic_DNA"/>
</dbReference>
<organism evidence="1 2">
    <name type="scientific">Gilvirhabdus luticola</name>
    <dbReference type="NCBI Taxonomy" id="3079858"/>
    <lineage>
        <taxon>Bacteria</taxon>
        <taxon>Pseudomonadati</taxon>
        <taxon>Bacteroidota</taxon>
        <taxon>Flavobacteriia</taxon>
        <taxon>Flavobacteriales</taxon>
        <taxon>Flavobacteriaceae</taxon>
        <taxon>Gilvirhabdus</taxon>
    </lineage>
</organism>
<evidence type="ECO:0000313" key="1">
    <source>
        <dbReference type="EMBL" id="MDU8886960.1"/>
    </source>
</evidence>
<gene>
    <name evidence="1" type="ORF">RXV94_12375</name>
</gene>
<evidence type="ECO:0000313" key="2">
    <source>
        <dbReference type="Proteomes" id="UP001268651"/>
    </source>
</evidence>
<protein>
    <recommendedName>
        <fullName evidence="3">DUF4738 domain-containing protein</fullName>
    </recommendedName>
</protein>
<dbReference type="Proteomes" id="UP001268651">
    <property type="component" value="Unassembled WGS sequence"/>
</dbReference>
<keyword evidence="2" id="KW-1185">Reference proteome</keyword>
<sequence length="189" mass="21931">MNRLILFIIALIITCVCCDGRDRVHKSNQEMIQQNKLIDSFSEHITYIPETYTEITTDTILSDGTRIAIKLYSDMNTSVLKSFKKDAIQYKEHHREFNAHIVVYKQNSEIFNNIINKEFLSSSLVSSANLEDTTLKNVEIDEMTSYLDNLLVVDLTFAKIDNVVSSVYKIYIEDTGKFILRKQLKKEYI</sequence>
<name>A0ABU3U966_9FLAO</name>
<dbReference type="RefSeq" id="WP_316663057.1">
    <property type="nucleotide sequence ID" value="NZ_JAWHTF010000007.1"/>
</dbReference>
<proteinExistence type="predicted"/>
<comment type="caution">
    <text evidence="1">The sequence shown here is derived from an EMBL/GenBank/DDBJ whole genome shotgun (WGS) entry which is preliminary data.</text>
</comment>
<reference evidence="1 2" key="1">
    <citation type="submission" date="2023-10" db="EMBL/GenBank/DDBJ databases">
        <title>Marimonas sp. nov. isolated from tidal mud flat.</title>
        <authorList>
            <person name="Jaincy N.J."/>
            <person name="Srinivasan S."/>
            <person name="Lee S.-S."/>
        </authorList>
    </citation>
    <scope>NUCLEOTIDE SEQUENCE [LARGE SCALE GENOMIC DNA]</scope>
    <source>
        <strain evidence="1 2">MJ-SS3</strain>
    </source>
</reference>